<dbReference type="Pfam" id="PF02036">
    <property type="entry name" value="SCP2"/>
    <property type="match status" value="1"/>
</dbReference>
<dbReference type="OrthoDB" id="5189100at2"/>
<dbReference type="STRING" id="201973.SAMN04488025_1338"/>
<dbReference type="InterPro" id="IPR003033">
    <property type="entry name" value="SCP2_sterol-bd_dom"/>
</dbReference>
<dbReference type="EMBL" id="FOOK01000033">
    <property type="protein sequence ID" value="SFG42655.1"/>
    <property type="molecule type" value="Genomic_DNA"/>
</dbReference>
<gene>
    <name evidence="2" type="ORF">SAMN04488025_1338</name>
</gene>
<keyword evidence="3" id="KW-1185">Reference proteome</keyword>
<dbReference type="AlphaFoldDB" id="A0A1I2RPM3"/>
<protein>
    <submittedName>
        <fullName evidence="2">Putative sterol carrier protein</fullName>
    </submittedName>
</protein>
<evidence type="ECO:0000259" key="1">
    <source>
        <dbReference type="Pfam" id="PF02036"/>
    </source>
</evidence>
<evidence type="ECO:0000313" key="3">
    <source>
        <dbReference type="Proteomes" id="UP000198661"/>
    </source>
</evidence>
<sequence>MAYEAFTEEWAKEWARHLNQNPNYRKVASTWEWPLVLKVEKDESVGLDEDRAIYLDLWHGECREARAATEEDLEKAPYVVSADPYTWKLIFERKLEPISTLMRGRLKLVKGDMSTLSGYVMAAKYLLEDALKVDTEIPEGLK</sequence>
<feature type="domain" description="SCP2" evidence="1">
    <location>
        <begin position="22"/>
        <end position="116"/>
    </location>
</feature>
<reference evidence="2 3" key="1">
    <citation type="submission" date="2016-10" db="EMBL/GenBank/DDBJ databases">
        <authorList>
            <person name="de Groot N.N."/>
        </authorList>
    </citation>
    <scope>NUCLEOTIDE SEQUENCE [LARGE SCALE GENOMIC DNA]</scope>
    <source>
        <strain evidence="2 3">DSM 44945</strain>
    </source>
</reference>
<dbReference type="Gene3D" id="3.30.1050.10">
    <property type="entry name" value="SCP2 sterol-binding domain"/>
    <property type="match status" value="1"/>
</dbReference>
<dbReference type="InterPro" id="IPR036527">
    <property type="entry name" value="SCP2_sterol-bd_dom_sf"/>
</dbReference>
<dbReference type="Proteomes" id="UP000198661">
    <property type="component" value="Unassembled WGS sequence"/>
</dbReference>
<dbReference type="SUPFAM" id="SSF55718">
    <property type="entry name" value="SCP-like"/>
    <property type="match status" value="1"/>
</dbReference>
<accession>A0A1I2RPM3</accession>
<dbReference type="RefSeq" id="WP_092040627.1">
    <property type="nucleotide sequence ID" value="NZ_FOOK01000033.1"/>
</dbReference>
<evidence type="ECO:0000313" key="2">
    <source>
        <dbReference type="EMBL" id="SFG42655.1"/>
    </source>
</evidence>
<name>A0A1I2RPM3_9BACL</name>
<proteinExistence type="predicted"/>
<organism evidence="2 3">
    <name type="scientific">Planifilum fulgidum</name>
    <dbReference type="NCBI Taxonomy" id="201973"/>
    <lineage>
        <taxon>Bacteria</taxon>
        <taxon>Bacillati</taxon>
        <taxon>Bacillota</taxon>
        <taxon>Bacilli</taxon>
        <taxon>Bacillales</taxon>
        <taxon>Thermoactinomycetaceae</taxon>
        <taxon>Planifilum</taxon>
    </lineage>
</organism>